<keyword evidence="1" id="KW-0175">Coiled coil</keyword>
<evidence type="ECO:0000313" key="3">
    <source>
        <dbReference type="EMBL" id="KKS98935.1"/>
    </source>
</evidence>
<evidence type="ECO:0000313" key="4">
    <source>
        <dbReference type="Proteomes" id="UP000034090"/>
    </source>
</evidence>
<accession>A0A0G1DM24</accession>
<comment type="caution">
    <text evidence="3">The sequence shown here is derived from an EMBL/GenBank/DDBJ whole genome shotgun (WGS) entry which is preliminary data.</text>
</comment>
<feature type="chain" id="PRO_5002536596" description="DUF5667 domain-containing protein" evidence="2">
    <location>
        <begin position="24"/>
        <end position="173"/>
    </location>
</feature>
<feature type="signal peptide" evidence="2">
    <location>
        <begin position="1"/>
        <end position="23"/>
    </location>
</feature>
<dbReference type="Proteomes" id="UP000034090">
    <property type="component" value="Unassembled WGS sequence"/>
</dbReference>
<name>A0A0G1DM24_9BACT</name>
<evidence type="ECO:0000256" key="2">
    <source>
        <dbReference type="SAM" id="SignalP"/>
    </source>
</evidence>
<gene>
    <name evidence="3" type="ORF">UV74_C0001G0045</name>
</gene>
<reference evidence="3 4" key="1">
    <citation type="journal article" date="2015" name="Nature">
        <title>rRNA introns, odd ribosomes, and small enigmatic genomes across a large radiation of phyla.</title>
        <authorList>
            <person name="Brown C.T."/>
            <person name="Hug L.A."/>
            <person name="Thomas B.C."/>
            <person name="Sharon I."/>
            <person name="Castelle C.J."/>
            <person name="Singh A."/>
            <person name="Wilkins M.J."/>
            <person name="Williams K.H."/>
            <person name="Banfield J.F."/>
        </authorList>
    </citation>
    <scope>NUCLEOTIDE SEQUENCE [LARGE SCALE GENOMIC DNA]</scope>
</reference>
<proteinExistence type="predicted"/>
<keyword evidence="2" id="KW-0732">Signal</keyword>
<dbReference type="EMBL" id="LCFQ01000001">
    <property type="protein sequence ID" value="KKS98935.1"/>
    <property type="molecule type" value="Genomic_DNA"/>
</dbReference>
<dbReference type="AlphaFoldDB" id="A0A0G1DM24"/>
<organism evidence="3 4">
    <name type="scientific">Candidatus Woesebacteria bacterium GW2011_GWB1_43_14</name>
    <dbReference type="NCBI Taxonomy" id="1618578"/>
    <lineage>
        <taxon>Bacteria</taxon>
        <taxon>Candidatus Woeseibacteriota</taxon>
    </lineage>
</organism>
<protein>
    <recommendedName>
        <fullName evidence="5">DUF5667 domain-containing protein</fullName>
    </recommendedName>
</protein>
<dbReference type="STRING" id="1618578.UV74_C0001G0045"/>
<evidence type="ECO:0000256" key="1">
    <source>
        <dbReference type="SAM" id="Coils"/>
    </source>
</evidence>
<evidence type="ECO:0008006" key="5">
    <source>
        <dbReference type="Google" id="ProtNLM"/>
    </source>
</evidence>
<sequence>MKKVFSLSLALVVLIGFTSVAFAENDRPRSRSENAREHMSIVATKVEELLEMREDKEGIGQEVREIARGQNDSQVEVDEEFGKLENRSQVMKKLFGNDHRAARNLRRQMEQNNLRIMQLQELASKVKNQADEDKIQEAIQAILNQNIALAEAIQEEEEIRSAFGWLAKLWLGD</sequence>
<feature type="coiled-coil region" evidence="1">
    <location>
        <begin position="102"/>
        <end position="136"/>
    </location>
</feature>